<proteinExistence type="predicted"/>
<dbReference type="RefSeq" id="WP_252662553.1">
    <property type="nucleotide sequence ID" value="NZ_CP098611.1"/>
</dbReference>
<name>A0ABY5AMU6_9CYAN</name>
<reference evidence="3" key="1">
    <citation type="submission" date="2022-06" db="EMBL/GenBank/DDBJ databases">
        <title>Genome sequence of Phormidium yuhuli AB48 isolated from an industrial photobioreactor environment.</title>
        <authorList>
            <person name="Qiu Y."/>
            <person name="Noonan A.J.C."/>
            <person name="Dofher K."/>
            <person name="Koch M."/>
            <person name="Kieft B."/>
            <person name="Lin X."/>
            <person name="Ziels R.M."/>
            <person name="Hallam S.J."/>
        </authorList>
    </citation>
    <scope>NUCLEOTIDE SEQUENCE</scope>
    <source>
        <strain evidence="3">AB48</strain>
    </source>
</reference>
<evidence type="ECO:0000313" key="4">
    <source>
        <dbReference type="Proteomes" id="UP001056708"/>
    </source>
</evidence>
<evidence type="ECO:0000313" key="3">
    <source>
        <dbReference type="EMBL" id="USR90525.1"/>
    </source>
</evidence>
<feature type="coiled-coil region" evidence="1">
    <location>
        <begin position="281"/>
        <end position="315"/>
    </location>
</feature>
<evidence type="ECO:0000256" key="2">
    <source>
        <dbReference type="SAM" id="MobiDB-lite"/>
    </source>
</evidence>
<accession>A0ABY5AMU6</accession>
<dbReference type="Proteomes" id="UP001056708">
    <property type="component" value="Chromosome"/>
</dbReference>
<organism evidence="3 4">
    <name type="scientific">Phormidium yuhuli AB48</name>
    <dbReference type="NCBI Taxonomy" id="2940671"/>
    <lineage>
        <taxon>Bacteria</taxon>
        <taxon>Bacillati</taxon>
        <taxon>Cyanobacteriota</taxon>
        <taxon>Cyanophyceae</taxon>
        <taxon>Oscillatoriophycideae</taxon>
        <taxon>Oscillatoriales</taxon>
        <taxon>Oscillatoriaceae</taxon>
        <taxon>Phormidium</taxon>
        <taxon>Phormidium yuhuli</taxon>
    </lineage>
</organism>
<keyword evidence="1" id="KW-0175">Coiled coil</keyword>
<gene>
    <name evidence="3" type="ORF">NEA10_17070</name>
</gene>
<sequence length="318" mass="37267">MSDAVKKAGLEALERIISAQQQQSYQVRTREEEAQQQQNQQLMSQVVGYTSDAIVRGLADLQLEFEMQVSQLGDRLEGEVEKQGQLQQAIRLAQQQQQQLHQIGIVADGLYSLRREQAQKQRQLQDAIAQASEELERQQDQTRKQWQQQQQQQQEDWEVKRQQRQKQRQQQEADGVYEQEQRRQRDADEYGRILREQHHQLSQQGYDHQKDWEAREAVLMANQEKITAYREQVAQMETTLQESFNQAKTEAIREVHQQSRSRRELLEKTWDGQQQGYEVKLGSLQESLAQYDAQLAELSQHLQAARDQARALSVQAFG</sequence>
<protein>
    <submittedName>
        <fullName evidence="3">Uncharacterized protein</fullName>
    </submittedName>
</protein>
<dbReference type="EMBL" id="CP098611">
    <property type="protein sequence ID" value="USR90525.1"/>
    <property type="molecule type" value="Genomic_DNA"/>
</dbReference>
<feature type="region of interest" description="Disordered" evidence="2">
    <location>
        <begin position="161"/>
        <end position="185"/>
    </location>
</feature>
<keyword evidence="4" id="KW-1185">Reference proteome</keyword>
<evidence type="ECO:0000256" key="1">
    <source>
        <dbReference type="SAM" id="Coils"/>
    </source>
</evidence>